<dbReference type="AlphaFoldDB" id="A0A3P7JUQ0"/>
<sequence length="78" mass="8779">MDELRTMGAQGLVANAGIFHNDKLLEKLGYRIMAEAIDGAVNNSIRASSFEYDDNTLKTQLVYKEMWRGEDLGTRIVI</sequence>
<keyword evidence="2" id="KW-1185">Reference proteome</keyword>
<proteinExistence type="predicted"/>
<gene>
    <name evidence="1" type="ORF">SVUK_LOCUS17602</name>
</gene>
<evidence type="ECO:0000313" key="2">
    <source>
        <dbReference type="Proteomes" id="UP000270094"/>
    </source>
</evidence>
<evidence type="ECO:0000313" key="1">
    <source>
        <dbReference type="EMBL" id="VDM82604.1"/>
    </source>
</evidence>
<protein>
    <submittedName>
        <fullName evidence="1">Uncharacterized protein</fullName>
    </submittedName>
</protein>
<organism evidence="1 2">
    <name type="scientific">Strongylus vulgaris</name>
    <name type="common">Blood worm</name>
    <dbReference type="NCBI Taxonomy" id="40348"/>
    <lineage>
        <taxon>Eukaryota</taxon>
        <taxon>Metazoa</taxon>
        <taxon>Ecdysozoa</taxon>
        <taxon>Nematoda</taxon>
        <taxon>Chromadorea</taxon>
        <taxon>Rhabditida</taxon>
        <taxon>Rhabditina</taxon>
        <taxon>Rhabditomorpha</taxon>
        <taxon>Strongyloidea</taxon>
        <taxon>Strongylidae</taxon>
        <taxon>Strongylus</taxon>
    </lineage>
</organism>
<dbReference type="OrthoDB" id="41532at2759"/>
<dbReference type="EMBL" id="UYYB01118461">
    <property type="protein sequence ID" value="VDM82604.1"/>
    <property type="molecule type" value="Genomic_DNA"/>
</dbReference>
<dbReference type="Proteomes" id="UP000270094">
    <property type="component" value="Unassembled WGS sequence"/>
</dbReference>
<name>A0A3P7JUQ0_STRVU</name>
<reference evidence="1 2" key="1">
    <citation type="submission" date="2018-11" db="EMBL/GenBank/DDBJ databases">
        <authorList>
            <consortium name="Pathogen Informatics"/>
        </authorList>
    </citation>
    <scope>NUCLEOTIDE SEQUENCE [LARGE SCALE GENOMIC DNA]</scope>
</reference>
<accession>A0A3P7JUQ0</accession>